<reference evidence="1" key="1">
    <citation type="journal article" date="2017" name="Gigascience">
        <title>The first near-complete assembly of the hexaploid bread wheat genome, Triticum aestivum.</title>
        <authorList>
            <person name="Zimin A.V."/>
            <person name="Puiu D."/>
            <person name="Hall R."/>
            <person name="Kingan S."/>
            <person name="Clavijo B.J."/>
            <person name="Salzberg S.L."/>
        </authorList>
    </citation>
    <scope>NUCLEOTIDE SEQUENCE</scope>
    <source>
        <tissue evidence="1">Leaf</tissue>
    </source>
</reference>
<dbReference type="Proteomes" id="UP000815260">
    <property type="component" value="Chromosome 4B"/>
</dbReference>
<sequence length="41" mass="4894">QCRAPRHGALRGRELFDRIVARGHYTKRRCCDHQDHHRGRA</sequence>
<name>A0A9R1GL28_WHEAT</name>
<protein>
    <submittedName>
        <fullName evidence="1">Uncharacterized protein</fullName>
    </submittedName>
</protein>
<feature type="non-terminal residue" evidence="1">
    <location>
        <position position="41"/>
    </location>
</feature>
<reference evidence="1" key="2">
    <citation type="submission" date="2020-03" db="EMBL/GenBank/DDBJ databases">
        <title>The second near-complete assembly of the hexaploid bread wheat (Triticum aestivum) genome.</title>
        <authorList>
            <person name="Zimin A.V."/>
            <person name="Puiu D."/>
            <person name="Shumante A."/>
            <person name="Alonge M."/>
            <person name="Salzberg S.L."/>
        </authorList>
    </citation>
    <scope>NUCLEOTIDE SEQUENCE</scope>
    <source>
        <tissue evidence="1">Leaf</tissue>
    </source>
</reference>
<comment type="caution">
    <text evidence="1">The sequence shown here is derived from an EMBL/GenBank/DDBJ whole genome shotgun (WGS) entry which is preliminary data.</text>
</comment>
<feature type="non-terminal residue" evidence="1">
    <location>
        <position position="1"/>
    </location>
</feature>
<proteinExistence type="predicted"/>
<organism evidence="1">
    <name type="scientific">Triticum aestivum</name>
    <name type="common">Wheat</name>
    <dbReference type="NCBI Taxonomy" id="4565"/>
    <lineage>
        <taxon>Eukaryota</taxon>
        <taxon>Viridiplantae</taxon>
        <taxon>Streptophyta</taxon>
        <taxon>Embryophyta</taxon>
        <taxon>Tracheophyta</taxon>
        <taxon>Spermatophyta</taxon>
        <taxon>Magnoliopsida</taxon>
        <taxon>Liliopsida</taxon>
        <taxon>Poales</taxon>
        <taxon>Poaceae</taxon>
        <taxon>BOP clade</taxon>
        <taxon>Pooideae</taxon>
        <taxon>Triticodae</taxon>
        <taxon>Triticeae</taxon>
        <taxon>Triticinae</taxon>
        <taxon>Triticum</taxon>
    </lineage>
</organism>
<dbReference type="AlphaFoldDB" id="A0A9R1GL28"/>
<accession>A0A9R1GL28</accession>
<dbReference type="EMBL" id="CM022221">
    <property type="protein sequence ID" value="KAF7048889.1"/>
    <property type="molecule type" value="Genomic_DNA"/>
</dbReference>
<evidence type="ECO:0000313" key="1">
    <source>
        <dbReference type="EMBL" id="KAF7048889.1"/>
    </source>
</evidence>
<gene>
    <name evidence="1" type="ORF">CFC21_057547</name>
</gene>